<comment type="caution">
    <text evidence="2">The sequence shown here is derived from an EMBL/GenBank/DDBJ whole genome shotgun (WGS) entry which is preliminary data.</text>
</comment>
<name>A0ABV1VET2_9ACTN</name>
<evidence type="ECO:0000313" key="3">
    <source>
        <dbReference type="Proteomes" id="UP001490330"/>
    </source>
</evidence>
<evidence type="ECO:0000256" key="1">
    <source>
        <dbReference type="SAM" id="Phobius"/>
    </source>
</evidence>
<organism evidence="2 3">
    <name type="scientific">Streptomyces flaveolus</name>
    <dbReference type="NCBI Taxonomy" id="67297"/>
    <lineage>
        <taxon>Bacteria</taxon>
        <taxon>Bacillati</taxon>
        <taxon>Actinomycetota</taxon>
        <taxon>Actinomycetes</taxon>
        <taxon>Kitasatosporales</taxon>
        <taxon>Streptomycetaceae</taxon>
        <taxon>Streptomyces</taxon>
    </lineage>
</organism>
<keyword evidence="1" id="KW-1133">Transmembrane helix</keyword>
<sequence length="111" mass="11985">MALPIGTVVDLVTGLAVTTELQLATDPTVLLTAGLVPGAAMGVISGLAIAFTQAAGATFRLAHYWLALRGRLPWRLMHFLADAHEHRGVLRRVGAVYQFRHAELQRRMADG</sequence>
<dbReference type="RefSeq" id="WP_350716630.1">
    <property type="nucleotide sequence ID" value="NZ_JBEPCO010000005.1"/>
</dbReference>
<keyword evidence="1" id="KW-0812">Transmembrane</keyword>
<evidence type="ECO:0000313" key="2">
    <source>
        <dbReference type="EMBL" id="MER6905005.1"/>
    </source>
</evidence>
<accession>A0ABV1VET2</accession>
<gene>
    <name evidence="2" type="ORF">ABT322_14705</name>
</gene>
<feature type="transmembrane region" description="Helical" evidence="1">
    <location>
        <begin position="29"/>
        <end position="51"/>
    </location>
</feature>
<proteinExistence type="predicted"/>
<dbReference type="Proteomes" id="UP001490330">
    <property type="component" value="Unassembled WGS sequence"/>
</dbReference>
<dbReference type="EMBL" id="JBEPCV010000012">
    <property type="protein sequence ID" value="MER6905005.1"/>
    <property type="molecule type" value="Genomic_DNA"/>
</dbReference>
<reference evidence="2 3" key="1">
    <citation type="submission" date="2024-06" db="EMBL/GenBank/DDBJ databases">
        <title>The Natural Products Discovery Center: Release of the First 8490 Sequenced Strains for Exploring Actinobacteria Biosynthetic Diversity.</title>
        <authorList>
            <person name="Kalkreuter E."/>
            <person name="Kautsar S.A."/>
            <person name="Yang D."/>
            <person name="Bader C.D."/>
            <person name="Teijaro C.N."/>
            <person name="Fluegel L."/>
            <person name="Davis C.M."/>
            <person name="Simpson J.R."/>
            <person name="Lauterbach L."/>
            <person name="Steele A.D."/>
            <person name="Gui C."/>
            <person name="Meng S."/>
            <person name="Li G."/>
            <person name="Viehrig K."/>
            <person name="Ye F."/>
            <person name="Su P."/>
            <person name="Kiefer A.F."/>
            <person name="Nichols A."/>
            <person name="Cepeda A.J."/>
            <person name="Yan W."/>
            <person name="Fan B."/>
            <person name="Jiang Y."/>
            <person name="Adhikari A."/>
            <person name="Zheng C.-J."/>
            <person name="Schuster L."/>
            <person name="Cowan T.M."/>
            <person name="Smanski M.J."/>
            <person name="Chevrette M.G."/>
            <person name="De Carvalho L.P.S."/>
            <person name="Shen B."/>
        </authorList>
    </citation>
    <scope>NUCLEOTIDE SEQUENCE [LARGE SCALE GENOMIC DNA]</scope>
    <source>
        <strain evidence="2 3">NPDC000632</strain>
    </source>
</reference>
<keyword evidence="1" id="KW-0472">Membrane</keyword>
<keyword evidence="3" id="KW-1185">Reference proteome</keyword>
<protein>
    <submittedName>
        <fullName evidence="2">Uncharacterized protein</fullName>
    </submittedName>
</protein>